<dbReference type="Gene3D" id="2.40.30.20">
    <property type="match status" value="2"/>
</dbReference>
<sequence length="235" mass="24467">MFTGLIEHRAQLYSRTPQDSTDSNAYAAGGFTLTFHHAGPILGDCTVGDSIAVNGACLTVLEFDPQGGEHGQHAQTSGSTGPIGGWFKMGLAPETLNRTNLGQLKEGDWVNCERAMSADTRFGGHFVQGYITLDGTSLTLTESSVVPATAAPSDGAQVNEQVSFGIMLIAHSQSKVTLSSKNVGDTVNVEVDSVGKFIGVAVDSVLSGSGGAAGKKLEGLIESIVERVLEKRGLI</sequence>
<dbReference type="InterPro" id="IPR023366">
    <property type="entry name" value="ATP_synth_asu-like_sf"/>
</dbReference>
<dbReference type="EMBL" id="LN483332">
    <property type="protein sequence ID" value="CED85114.1"/>
    <property type="molecule type" value="Genomic_DNA"/>
</dbReference>
<dbReference type="PROSITE" id="PS51177">
    <property type="entry name" value="LUMAZINE_BIND"/>
    <property type="match status" value="1"/>
</dbReference>
<keyword evidence="1" id="KW-0677">Repeat</keyword>
<dbReference type="PANTHER" id="PTHR21098:SF0">
    <property type="entry name" value="RIBOFLAVIN SYNTHASE"/>
    <property type="match status" value="1"/>
</dbReference>
<evidence type="ECO:0000259" key="3">
    <source>
        <dbReference type="PROSITE" id="PS51177"/>
    </source>
</evidence>
<reference evidence="4" key="1">
    <citation type="submission" date="2014-08" db="EMBL/GenBank/DDBJ databases">
        <authorList>
            <person name="Sharma Rahul"/>
            <person name="Thines Marco"/>
        </authorList>
    </citation>
    <scope>NUCLEOTIDE SEQUENCE</scope>
</reference>
<dbReference type="Pfam" id="PF00677">
    <property type="entry name" value="Lum_binding"/>
    <property type="match status" value="2"/>
</dbReference>
<dbReference type="SUPFAM" id="SSF63380">
    <property type="entry name" value="Riboflavin synthase domain-like"/>
    <property type="match status" value="2"/>
</dbReference>
<dbReference type="GO" id="GO:0009231">
    <property type="term" value="P:riboflavin biosynthetic process"/>
    <property type="evidence" value="ECO:0007669"/>
    <property type="project" value="TreeGrafter"/>
</dbReference>
<dbReference type="PANTHER" id="PTHR21098">
    <property type="entry name" value="RIBOFLAVIN SYNTHASE ALPHA CHAIN"/>
    <property type="match status" value="1"/>
</dbReference>
<organism evidence="4">
    <name type="scientific">Phaffia rhodozyma</name>
    <name type="common">Yeast</name>
    <name type="synonym">Xanthophyllomyces dendrorhous</name>
    <dbReference type="NCBI Taxonomy" id="264483"/>
    <lineage>
        <taxon>Eukaryota</taxon>
        <taxon>Fungi</taxon>
        <taxon>Dikarya</taxon>
        <taxon>Basidiomycota</taxon>
        <taxon>Agaricomycotina</taxon>
        <taxon>Tremellomycetes</taxon>
        <taxon>Cystofilobasidiales</taxon>
        <taxon>Mrakiaceae</taxon>
        <taxon>Phaffia</taxon>
    </lineage>
</organism>
<feature type="domain" description="Lumazine-binding" evidence="3">
    <location>
        <begin position="1"/>
        <end position="125"/>
    </location>
</feature>
<dbReference type="CDD" id="cd00402">
    <property type="entry name" value="Riboflavin_synthase_like"/>
    <property type="match status" value="1"/>
</dbReference>
<evidence type="ECO:0000256" key="2">
    <source>
        <dbReference type="PROSITE-ProRule" id="PRU00524"/>
    </source>
</evidence>
<proteinExistence type="predicted"/>
<accession>A0A0F7SWF5</accession>
<feature type="repeat" description="Lumazine-binding" evidence="2">
    <location>
        <begin position="1"/>
        <end position="125"/>
    </location>
</feature>
<dbReference type="GO" id="GO:0004746">
    <property type="term" value="F:riboflavin synthase activity"/>
    <property type="evidence" value="ECO:0007669"/>
    <property type="project" value="TreeGrafter"/>
</dbReference>
<dbReference type="InterPro" id="IPR001783">
    <property type="entry name" value="Lumazine-bd"/>
</dbReference>
<evidence type="ECO:0000313" key="4">
    <source>
        <dbReference type="EMBL" id="CED85114.1"/>
    </source>
</evidence>
<dbReference type="AlphaFoldDB" id="A0A0F7SWF5"/>
<protein>
    <submittedName>
        <fullName evidence="4">Riboflavin synthase alpha chain</fullName>
    </submittedName>
</protein>
<dbReference type="PIRSF" id="PIRSF000498">
    <property type="entry name" value="Riboflavin_syn_A"/>
    <property type="match status" value="1"/>
</dbReference>
<dbReference type="InterPro" id="IPR026017">
    <property type="entry name" value="Lumazine-bd_dom"/>
</dbReference>
<name>A0A0F7SWF5_PHARH</name>
<evidence type="ECO:0000256" key="1">
    <source>
        <dbReference type="ARBA" id="ARBA00022737"/>
    </source>
</evidence>
<dbReference type="InterPro" id="IPR017938">
    <property type="entry name" value="Riboflavin_synthase-like_b-brl"/>
</dbReference>